<dbReference type="PANTHER" id="PTHR35866">
    <property type="entry name" value="PUTATIVE-RELATED"/>
    <property type="match status" value="1"/>
</dbReference>
<reference evidence="1 2" key="1">
    <citation type="submission" date="2019-11" db="EMBL/GenBank/DDBJ databases">
        <title>Identification of a novel strain.</title>
        <authorList>
            <person name="Xu Q."/>
            <person name="Wang G."/>
        </authorList>
    </citation>
    <scope>NUCLEOTIDE SEQUENCE [LARGE SCALE GENOMIC DNA]</scope>
    <source>
        <strain evidence="2">xq</strain>
    </source>
</reference>
<accession>A0A6I3KH47</accession>
<name>A0A6I3KH47_9HYPH</name>
<organism evidence="1 2">
    <name type="scientific">Hyphomicrobium album</name>
    <dbReference type="NCBI Taxonomy" id="2665159"/>
    <lineage>
        <taxon>Bacteria</taxon>
        <taxon>Pseudomonadati</taxon>
        <taxon>Pseudomonadota</taxon>
        <taxon>Alphaproteobacteria</taxon>
        <taxon>Hyphomicrobiales</taxon>
        <taxon>Hyphomicrobiaceae</taxon>
        <taxon>Hyphomicrobium</taxon>
    </lineage>
</organism>
<dbReference type="Pfam" id="PF03692">
    <property type="entry name" value="CxxCxxCC"/>
    <property type="match status" value="1"/>
</dbReference>
<gene>
    <name evidence="1" type="ORF">GIW81_03950</name>
</gene>
<keyword evidence="2" id="KW-1185">Reference proteome</keyword>
<dbReference type="InterPro" id="IPR005358">
    <property type="entry name" value="Puta_zinc/iron-chelating_dom"/>
</dbReference>
<proteinExistence type="predicted"/>
<comment type="caution">
    <text evidence="1">The sequence shown here is derived from an EMBL/GenBank/DDBJ whole genome shotgun (WGS) entry which is preliminary data.</text>
</comment>
<dbReference type="EMBL" id="WMBQ01000001">
    <property type="protein sequence ID" value="MTD93486.1"/>
    <property type="molecule type" value="Genomic_DNA"/>
</dbReference>
<dbReference type="PANTHER" id="PTHR35866:SF1">
    <property type="entry name" value="YKGJ FAMILY CYSTEINE CLUSTER PROTEIN"/>
    <property type="match status" value="1"/>
</dbReference>
<dbReference type="Proteomes" id="UP000440694">
    <property type="component" value="Unassembled WGS sequence"/>
</dbReference>
<dbReference type="AlphaFoldDB" id="A0A6I3KH47"/>
<evidence type="ECO:0000313" key="1">
    <source>
        <dbReference type="EMBL" id="MTD93486.1"/>
    </source>
</evidence>
<protein>
    <submittedName>
        <fullName evidence="1">YkgJ family cysteine cluster protein</fullName>
    </submittedName>
</protein>
<evidence type="ECO:0000313" key="2">
    <source>
        <dbReference type="Proteomes" id="UP000440694"/>
    </source>
</evidence>
<sequence length="124" mass="14628">MSAAQYNCRKCPGYCCSYPLIPLDKRDVERLARHHNLSFDEAKRAFTKEEHGRKYAMRRKKDELYGKICRFFDTKKRCCTIYTARPSVCRSFPGSGRCGYYDFLAFERRAQEDEKYVALTNHAD</sequence>
<dbReference type="RefSeq" id="WP_154738022.1">
    <property type="nucleotide sequence ID" value="NZ_WMBQ01000001.1"/>
</dbReference>